<evidence type="ECO:0000313" key="1">
    <source>
        <dbReference type="EMBL" id="NAW33506.1"/>
    </source>
</evidence>
<dbReference type="Proteomes" id="UP000487929">
    <property type="component" value="Unassembled WGS sequence"/>
</dbReference>
<dbReference type="EMBL" id="WUTT01000001">
    <property type="protein sequence ID" value="NAW33506.1"/>
    <property type="molecule type" value="Genomic_DNA"/>
</dbReference>
<reference evidence="1 2" key="1">
    <citation type="submission" date="2019-12" db="EMBL/GenBank/DDBJ databases">
        <title>Draft genome sequencing of Halomonas alimentaria DSM 15356.</title>
        <authorList>
            <person name="Pandiyan K."/>
            <person name="Kushwaha P."/>
            <person name="Gowdham M."/>
            <person name="Chakdar H."/>
            <person name="Singh A."/>
            <person name="Kumar M."/>
            <person name="Saxena A.K."/>
        </authorList>
    </citation>
    <scope>NUCLEOTIDE SEQUENCE [LARGE SCALE GENOMIC DNA]</scope>
    <source>
        <strain evidence="1 2">DSM 15356</strain>
    </source>
</reference>
<sequence length="154" mass="17152">MEVLTDKQAQLEEKLGCLPDSRVGSYLGWRLEDDHAFCGECQQRLSLLGASARPYPEQRLADTLRVMAMCGVHPAIYQAELHAVNDRLKARPGITEWLDKQRLGEAATKGRGLAEGAWQSARDLAEEHDLRGKVQGIAVGLSERQRSGRKSRDE</sequence>
<dbReference type="OrthoDB" id="8402570at2"/>
<dbReference type="AlphaFoldDB" id="A0A7X4W5I6"/>
<name>A0A7X4W5I6_9GAMM</name>
<evidence type="ECO:0000313" key="2">
    <source>
        <dbReference type="Proteomes" id="UP000487929"/>
    </source>
</evidence>
<proteinExistence type="predicted"/>
<organism evidence="1 2">
    <name type="scientific">Halomonas alimentaria</name>
    <dbReference type="NCBI Taxonomy" id="147248"/>
    <lineage>
        <taxon>Bacteria</taxon>
        <taxon>Pseudomonadati</taxon>
        <taxon>Pseudomonadota</taxon>
        <taxon>Gammaproteobacteria</taxon>
        <taxon>Oceanospirillales</taxon>
        <taxon>Halomonadaceae</taxon>
        <taxon>Halomonas</taxon>
    </lineage>
</organism>
<gene>
    <name evidence="1" type="ORF">GRB96_03605</name>
</gene>
<keyword evidence="2" id="KW-1185">Reference proteome</keyword>
<accession>A0A7X4W5I6</accession>
<dbReference type="RefSeq" id="WP_161430591.1">
    <property type="nucleotide sequence ID" value="NZ_WUTT01000001.1"/>
</dbReference>
<protein>
    <submittedName>
        <fullName evidence="1">Uncharacterized protein</fullName>
    </submittedName>
</protein>
<comment type="caution">
    <text evidence="1">The sequence shown here is derived from an EMBL/GenBank/DDBJ whole genome shotgun (WGS) entry which is preliminary data.</text>
</comment>